<reference evidence="3" key="1">
    <citation type="submission" date="2016-11" db="EMBL/GenBank/DDBJ databases">
        <title>Draft Genome Sequence of Marinobacter hydrocarbonoclasticus strain STW2, a polyaromatic aromatic hydrocarbon degrading and denitrifying bacterium from rhizosphere of Seagrass Enhalus acodoides.</title>
        <authorList>
            <person name="Ling J."/>
            <person name="Dong J."/>
        </authorList>
    </citation>
    <scope>NUCLEOTIDE SEQUENCE [LARGE SCALE GENOMIC DNA]</scope>
    <source>
        <strain evidence="3">STW2</strain>
    </source>
</reference>
<accession>A0A1M2UX19</accession>
<dbReference type="CDD" id="cd03801">
    <property type="entry name" value="GT4_PimA-like"/>
    <property type="match status" value="1"/>
</dbReference>
<gene>
    <name evidence="3" type="ORF">BEE62_07085</name>
</gene>
<dbReference type="InterPro" id="IPR001296">
    <property type="entry name" value="Glyco_trans_1"/>
</dbReference>
<proteinExistence type="predicted"/>
<dbReference type="InterPro" id="IPR028098">
    <property type="entry name" value="Glyco_trans_4-like_N"/>
</dbReference>
<dbReference type="Pfam" id="PF13439">
    <property type="entry name" value="Glyco_transf_4"/>
    <property type="match status" value="1"/>
</dbReference>
<evidence type="ECO:0000259" key="1">
    <source>
        <dbReference type="Pfam" id="PF00534"/>
    </source>
</evidence>
<evidence type="ECO:0000313" key="3">
    <source>
        <dbReference type="EMBL" id="OJS99874.1"/>
    </source>
</evidence>
<dbReference type="InterPro" id="IPR050194">
    <property type="entry name" value="Glycosyltransferase_grp1"/>
</dbReference>
<dbReference type="SUPFAM" id="SSF53756">
    <property type="entry name" value="UDP-Glycosyltransferase/glycogen phosphorylase"/>
    <property type="match status" value="1"/>
</dbReference>
<name>A0A1M2UX19_MARNT</name>
<comment type="caution">
    <text evidence="3">The sequence shown here is derived from an EMBL/GenBank/DDBJ whole genome shotgun (WGS) entry which is preliminary data.</text>
</comment>
<dbReference type="Pfam" id="PF00534">
    <property type="entry name" value="Glycos_transf_1"/>
    <property type="match status" value="1"/>
</dbReference>
<dbReference type="RefSeq" id="WP_072676842.1">
    <property type="nucleotide sequence ID" value="NZ_MPKY01000001.1"/>
</dbReference>
<dbReference type="Proteomes" id="UP000183986">
    <property type="component" value="Unassembled WGS sequence"/>
</dbReference>
<dbReference type="PANTHER" id="PTHR45947:SF3">
    <property type="entry name" value="SULFOQUINOVOSYL TRANSFERASE SQD2"/>
    <property type="match status" value="1"/>
</dbReference>
<dbReference type="OrthoDB" id="4611853at2"/>
<dbReference type="AlphaFoldDB" id="A0A1M2UX19"/>
<keyword evidence="4" id="KW-1185">Reference proteome</keyword>
<evidence type="ECO:0000313" key="4">
    <source>
        <dbReference type="Proteomes" id="UP000183986"/>
    </source>
</evidence>
<evidence type="ECO:0000259" key="2">
    <source>
        <dbReference type="Pfam" id="PF13439"/>
    </source>
</evidence>
<dbReference type="PANTHER" id="PTHR45947">
    <property type="entry name" value="SULFOQUINOVOSYL TRANSFERASE SQD2"/>
    <property type="match status" value="1"/>
</dbReference>
<evidence type="ECO:0008006" key="5">
    <source>
        <dbReference type="Google" id="ProtNLM"/>
    </source>
</evidence>
<dbReference type="GO" id="GO:0016758">
    <property type="term" value="F:hexosyltransferase activity"/>
    <property type="evidence" value="ECO:0007669"/>
    <property type="project" value="TreeGrafter"/>
</dbReference>
<feature type="domain" description="Glycosyl transferase family 1" evidence="1">
    <location>
        <begin position="207"/>
        <end position="319"/>
    </location>
</feature>
<dbReference type="Gene3D" id="3.40.50.2000">
    <property type="entry name" value="Glycogen Phosphorylase B"/>
    <property type="match status" value="2"/>
</dbReference>
<sequence>MSEELKQGNSVDLIHLCNNYTSSVVHKLIGDHMCKQFKKQAFIIPVRSYDELSVAGDSDSKVWLAPVFYRNRILRFFPLVKVGWVFSRVFRALNEFFDEKKTRAIIAHNFWSDGMVAFFYSFFRRVRFTLVVRNTDINVFIPGLPHYRWLMKWMVRRSHALVFVSEAHRRTFSLRFPKLYESAARIAVIPNGIESFWLDNESTPAVRRTRVCYVGRFNRNKNLVRLVKACELILDDYPQLELVLVGGEVDELEEMLAKPVPEFVQVLGTIRSKEELKEVYQSSRVFAMPSVTETFGLVYLEALSQGCAVVCTRHQGIDGMFDFPFVQAVDPLDTNGISASLRNLLQFENGVASAQVRCILSQFSWESVGKRYAEVVQ</sequence>
<organism evidence="3 4">
    <name type="scientific">Marinobacter nauticus</name>
    <name type="common">Marinobacter hydrocarbonoclasticus</name>
    <name type="synonym">Marinobacter aquaeolei</name>
    <dbReference type="NCBI Taxonomy" id="2743"/>
    <lineage>
        <taxon>Bacteria</taxon>
        <taxon>Pseudomonadati</taxon>
        <taxon>Pseudomonadota</taxon>
        <taxon>Gammaproteobacteria</taxon>
        <taxon>Pseudomonadales</taxon>
        <taxon>Marinobacteraceae</taxon>
        <taxon>Marinobacter</taxon>
    </lineage>
</organism>
<feature type="domain" description="Glycosyltransferase subfamily 4-like N-terminal" evidence="2">
    <location>
        <begin position="69"/>
        <end position="194"/>
    </location>
</feature>
<dbReference type="EMBL" id="MPKY01000001">
    <property type="protein sequence ID" value="OJS99874.1"/>
    <property type="molecule type" value="Genomic_DNA"/>
</dbReference>
<protein>
    <recommendedName>
        <fullName evidence="5">Glycosyltransferase</fullName>
    </recommendedName>
</protein>